<feature type="region of interest" description="Disordered" evidence="1">
    <location>
        <begin position="91"/>
        <end position="110"/>
    </location>
</feature>
<name>A0A7J6SBU4_PEROL</name>
<dbReference type="Proteomes" id="UP000574390">
    <property type="component" value="Unassembled WGS sequence"/>
</dbReference>
<evidence type="ECO:0000313" key="2">
    <source>
        <dbReference type="EMBL" id="KAF4730105.1"/>
    </source>
</evidence>
<evidence type="ECO:0000256" key="1">
    <source>
        <dbReference type="SAM" id="MobiDB-lite"/>
    </source>
</evidence>
<organism evidence="2 3">
    <name type="scientific">Perkinsus olseni</name>
    <name type="common">Perkinsus atlanticus</name>
    <dbReference type="NCBI Taxonomy" id="32597"/>
    <lineage>
        <taxon>Eukaryota</taxon>
        <taxon>Sar</taxon>
        <taxon>Alveolata</taxon>
        <taxon>Perkinsozoa</taxon>
        <taxon>Perkinsea</taxon>
        <taxon>Perkinsida</taxon>
        <taxon>Perkinsidae</taxon>
        <taxon>Perkinsus</taxon>
    </lineage>
</organism>
<gene>
    <name evidence="2" type="ORF">FOZ62_005876</name>
</gene>
<accession>A0A7J6SBU4</accession>
<proteinExistence type="predicted"/>
<dbReference type="EMBL" id="JABANM010016029">
    <property type="protein sequence ID" value="KAF4730105.1"/>
    <property type="molecule type" value="Genomic_DNA"/>
</dbReference>
<feature type="compositionally biased region" description="Polar residues" evidence="1">
    <location>
        <begin position="55"/>
        <end position="68"/>
    </location>
</feature>
<feature type="non-terminal residue" evidence="2">
    <location>
        <position position="1"/>
    </location>
</feature>
<feature type="compositionally biased region" description="Basic and acidic residues" evidence="1">
    <location>
        <begin position="92"/>
        <end position="110"/>
    </location>
</feature>
<reference evidence="2 3" key="1">
    <citation type="submission" date="2020-04" db="EMBL/GenBank/DDBJ databases">
        <title>Perkinsus olseni comparative genomics.</title>
        <authorList>
            <person name="Bogema D.R."/>
        </authorList>
    </citation>
    <scope>NUCLEOTIDE SEQUENCE [LARGE SCALE GENOMIC DNA]</scope>
    <source>
        <strain evidence="2">ATCC PRA-205</strain>
    </source>
</reference>
<sequence length="110" mass="11913">RALRDLNASVSGDSDSEESDREEYEGESEGESEESEGAPSDGESFDISPIERVGNSGSPALWNSENSINPFNFISRPSASLRDIPWVIEGDSAEKLMERSSTKAGDRLAD</sequence>
<feature type="non-terminal residue" evidence="2">
    <location>
        <position position="110"/>
    </location>
</feature>
<comment type="caution">
    <text evidence="2">The sequence shown here is derived from an EMBL/GenBank/DDBJ whole genome shotgun (WGS) entry which is preliminary data.</text>
</comment>
<dbReference type="AlphaFoldDB" id="A0A7J6SBU4"/>
<evidence type="ECO:0000313" key="3">
    <source>
        <dbReference type="Proteomes" id="UP000574390"/>
    </source>
</evidence>
<protein>
    <submittedName>
        <fullName evidence="2">Uncharacterized protein</fullName>
    </submittedName>
</protein>
<feature type="compositionally biased region" description="Acidic residues" evidence="1">
    <location>
        <begin position="14"/>
        <end position="36"/>
    </location>
</feature>
<feature type="region of interest" description="Disordered" evidence="1">
    <location>
        <begin position="1"/>
        <end position="68"/>
    </location>
</feature>